<gene>
    <name evidence="2" type="ORF">FF011L_16110</name>
</gene>
<feature type="compositionally biased region" description="Polar residues" evidence="1">
    <location>
        <begin position="14"/>
        <end position="24"/>
    </location>
</feature>
<evidence type="ECO:0000256" key="1">
    <source>
        <dbReference type="SAM" id="MobiDB-lite"/>
    </source>
</evidence>
<dbReference type="Proteomes" id="UP000320672">
    <property type="component" value="Chromosome"/>
</dbReference>
<accession>A0A517MDA2</accession>
<evidence type="ECO:0000313" key="3">
    <source>
        <dbReference type="Proteomes" id="UP000320672"/>
    </source>
</evidence>
<dbReference type="KEGG" id="rml:FF011L_16110"/>
<dbReference type="AlphaFoldDB" id="A0A517MDA2"/>
<organism evidence="2 3">
    <name type="scientific">Roseimaritima multifibrata</name>
    <dbReference type="NCBI Taxonomy" id="1930274"/>
    <lineage>
        <taxon>Bacteria</taxon>
        <taxon>Pseudomonadati</taxon>
        <taxon>Planctomycetota</taxon>
        <taxon>Planctomycetia</taxon>
        <taxon>Pirellulales</taxon>
        <taxon>Pirellulaceae</taxon>
        <taxon>Roseimaritima</taxon>
    </lineage>
</organism>
<protein>
    <submittedName>
        <fullName evidence="2">Uncharacterized protein</fullName>
    </submittedName>
</protein>
<keyword evidence="3" id="KW-1185">Reference proteome</keyword>
<feature type="region of interest" description="Disordered" evidence="1">
    <location>
        <begin position="1"/>
        <end position="24"/>
    </location>
</feature>
<proteinExistence type="predicted"/>
<dbReference type="EMBL" id="CP036262">
    <property type="protein sequence ID" value="QDS92862.1"/>
    <property type="molecule type" value="Genomic_DNA"/>
</dbReference>
<sequence>MPPTPPRGHKDTTKGQQHTATPLTAKMTTQETLQNTAFLQSPSVNLGQQW</sequence>
<name>A0A517MDA2_9BACT</name>
<evidence type="ECO:0000313" key="2">
    <source>
        <dbReference type="EMBL" id="QDS92862.1"/>
    </source>
</evidence>
<reference evidence="2 3" key="1">
    <citation type="submission" date="2019-02" db="EMBL/GenBank/DDBJ databases">
        <title>Deep-cultivation of Planctomycetes and their phenomic and genomic characterization uncovers novel biology.</title>
        <authorList>
            <person name="Wiegand S."/>
            <person name="Jogler M."/>
            <person name="Boedeker C."/>
            <person name="Pinto D."/>
            <person name="Vollmers J."/>
            <person name="Rivas-Marin E."/>
            <person name="Kohn T."/>
            <person name="Peeters S.H."/>
            <person name="Heuer A."/>
            <person name="Rast P."/>
            <person name="Oberbeckmann S."/>
            <person name="Bunk B."/>
            <person name="Jeske O."/>
            <person name="Meyerdierks A."/>
            <person name="Storesund J.E."/>
            <person name="Kallscheuer N."/>
            <person name="Luecker S."/>
            <person name="Lage O.M."/>
            <person name="Pohl T."/>
            <person name="Merkel B.J."/>
            <person name="Hornburger P."/>
            <person name="Mueller R.-W."/>
            <person name="Bruemmer F."/>
            <person name="Labrenz M."/>
            <person name="Spormann A.M."/>
            <person name="Op den Camp H."/>
            <person name="Overmann J."/>
            <person name="Amann R."/>
            <person name="Jetten M.S.M."/>
            <person name="Mascher T."/>
            <person name="Medema M.H."/>
            <person name="Devos D.P."/>
            <person name="Kaster A.-K."/>
            <person name="Ovreas L."/>
            <person name="Rohde M."/>
            <person name="Galperin M.Y."/>
            <person name="Jogler C."/>
        </authorList>
    </citation>
    <scope>NUCLEOTIDE SEQUENCE [LARGE SCALE GENOMIC DNA]</scope>
    <source>
        <strain evidence="2 3">FF011L</strain>
    </source>
</reference>